<dbReference type="Proteomes" id="UP000601223">
    <property type="component" value="Unassembled WGS sequence"/>
</dbReference>
<gene>
    <name evidence="1" type="ORF">Cba03nite_48230</name>
</gene>
<protein>
    <submittedName>
        <fullName evidence="1">Uncharacterized protein</fullName>
    </submittedName>
</protein>
<name>A0A8J3JJ15_9ACTN</name>
<dbReference type="EMBL" id="BONF01000029">
    <property type="protein sequence ID" value="GIF83474.1"/>
    <property type="molecule type" value="Genomic_DNA"/>
</dbReference>
<proteinExistence type="predicted"/>
<comment type="caution">
    <text evidence="1">The sequence shown here is derived from an EMBL/GenBank/DDBJ whole genome shotgun (WGS) entry which is preliminary data.</text>
</comment>
<evidence type="ECO:0000313" key="1">
    <source>
        <dbReference type="EMBL" id="GIF83474.1"/>
    </source>
</evidence>
<accession>A0A8J3JJ15</accession>
<sequence>MDKSRKDRAAVKVTGAVLTVAAVLTTLYTLAAPAIIIKK</sequence>
<reference evidence="1 2" key="1">
    <citation type="submission" date="2021-01" db="EMBL/GenBank/DDBJ databases">
        <title>Whole genome shotgun sequence of Catellatospora bangladeshensis NBRC 107357.</title>
        <authorList>
            <person name="Komaki H."/>
            <person name="Tamura T."/>
        </authorList>
    </citation>
    <scope>NUCLEOTIDE SEQUENCE [LARGE SCALE GENOMIC DNA]</scope>
    <source>
        <strain evidence="1 2">NBRC 107357</strain>
    </source>
</reference>
<keyword evidence="2" id="KW-1185">Reference proteome</keyword>
<organism evidence="1 2">
    <name type="scientific">Catellatospora bangladeshensis</name>
    <dbReference type="NCBI Taxonomy" id="310355"/>
    <lineage>
        <taxon>Bacteria</taxon>
        <taxon>Bacillati</taxon>
        <taxon>Actinomycetota</taxon>
        <taxon>Actinomycetes</taxon>
        <taxon>Micromonosporales</taxon>
        <taxon>Micromonosporaceae</taxon>
        <taxon>Catellatospora</taxon>
    </lineage>
</organism>
<evidence type="ECO:0000313" key="2">
    <source>
        <dbReference type="Proteomes" id="UP000601223"/>
    </source>
</evidence>
<dbReference type="AlphaFoldDB" id="A0A8J3JJ15"/>